<keyword evidence="1" id="KW-0547">Nucleotide-binding</keyword>
<keyword evidence="1" id="KW-0378">Hydrolase</keyword>
<dbReference type="PATRIC" id="fig|55398.3.peg.2929"/>
<reference evidence="1 2" key="1">
    <citation type="submission" date="2015-09" db="EMBL/GenBank/DDBJ databases">
        <title>Genome announcement of multiple Pseudomonas syringae strains.</title>
        <authorList>
            <person name="Thakur S."/>
            <person name="Wang P.W."/>
            <person name="Gong Y."/>
            <person name="Weir B.S."/>
            <person name="Guttman D.S."/>
        </authorList>
    </citation>
    <scope>NUCLEOTIDE SEQUENCE [LARGE SCALE GENOMIC DNA]</scope>
    <source>
        <strain evidence="1 2">ICMP3882</strain>
    </source>
</reference>
<dbReference type="GO" id="GO:0005524">
    <property type="term" value="F:ATP binding"/>
    <property type="evidence" value="ECO:0007669"/>
    <property type="project" value="UniProtKB-KW"/>
</dbReference>
<protein>
    <submittedName>
        <fullName evidence="1">ATP-dependent hsl protease ATP-binding subunit hslU</fullName>
    </submittedName>
</protein>
<organism evidence="1 2">
    <name type="scientific">Pseudomonas syringae pv. ribicola</name>
    <dbReference type="NCBI Taxonomy" id="55398"/>
    <lineage>
        <taxon>Bacteria</taxon>
        <taxon>Pseudomonadati</taxon>
        <taxon>Pseudomonadota</taxon>
        <taxon>Gammaproteobacteria</taxon>
        <taxon>Pseudomonadales</taxon>
        <taxon>Pseudomonadaceae</taxon>
        <taxon>Pseudomonas</taxon>
    </lineage>
</organism>
<evidence type="ECO:0000313" key="1">
    <source>
        <dbReference type="EMBL" id="KPY44255.1"/>
    </source>
</evidence>
<dbReference type="GO" id="GO:0008233">
    <property type="term" value="F:peptidase activity"/>
    <property type="evidence" value="ECO:0007669"/>
    <property type="project" value="UniProtKB-KW"/>
</dbReference>
<gene>
    <name evidence="1" type="ORF">ALO47_02310</name>
</gene>
<evidence type="ECO:0000313" key="2">
    <source>
        <dbReference type="Proteomes" id="UP000050554"/>
    </source>
</evidence>
<dbReference type="InterPro" id="IPR012449">
    <property type="entry name" value="Phage_F116_Orf28"/>
</dbReference>
<keyword evidence="1" id="KW-0067">ATP-binding</keyword>
<name>A0A0P9ZBS5_PSESI</name>
<proteinExistence type="predicted"/>
<dbReference type="GO" id="GO:0006508">
    <property type="term" value="P:proteolysis"/>
    <property type="evidence" value="ECO:0007669"/>
    <property type="project" value="UniProtKB-KW"/>
</dbReference>
<sequence>MPTSYGWNTVYKYSYAKEVVMASDLYSATNASFSYEQIGRRIQRMVASPDVQKVQFITVTRLDGEPSEIWDTVLQEIEETDGIQVDRREDGSVWIGWKRYIDG</sequence>
<dbReference type="Proteomes" id="UP000050554">
    <property type="component" value="Unassembled WGS sequence"/>
</dbReference>
<dbReference type="Pfam" id="PF07867">
    <property type="entry name" value="DUF1654"/>
    <property type="match status" value="1"/>
</dbReference>
<dbReference type="AlphaFoldDB" id="A0A0P9ZBS5"/>
<comment type="caution">
    <text evidence="1">The sequence shown here is derived from an EMBL/GenBank/DDBJ whole genome shotgun (WGS) entry which is preliminary data.</text>
</comment>
<accession>A0A0P9ZBS5</accession>
<keyword evidence="1" id="KW-0645">Protease</keyword>
<dbReference type="EMBL" id="LJRF01000169">
    <property type="protein sequence ID" value="KPY44255.1"/>
    <property type="molecule type" value="Genomic_DNA"/>
</dbReference>